<dbReference type="EMBL" id="CP001686">
    <property type="protein sequence ID" value="ACV05196.1"/>
    <property type="molecule type" value="Genomic_DNA"/>
</dbReference>
<dbReference type="KEGG" id="kse:Ksed_01040"/>
<dbReference type="InterPro" id="IPR051783">
    <property type="entry name" value="NAD(P)-dependent_oxidoreduct"/>
</dbReference>
<sequence>MTTSGTPTGTTPGQALVTGATGYIGSRLVPALLEAGWTVRVLARSPEKLEGRSWAVDVDVHAGDANSLDDLASALEGVEVAYYLLHSMDGEGDFVERERAMAQTFAAACDAAGVGRIVYLGGMHPHNEPLSTHLYSRKAVGDVFLAADTPAAVLQAAVIVGAGSASFEMLRHLTDRLPVMLAPRWLDNRIQPIAVADVLHYLVGAASLPAGVNRAFDVGSDEVLRFRDMLVRYGQVAGLRRRRIALAPVMTPWLASHWVGLVTPVPAGVAKPLVGSLVHEVVVKDGRALEEFTGAPAGGHTPFDDAVARALVRADAVDPAAEGEEPADALPGDPEWVGRQQRTETWRSIVDAPADDLWAEVESIGSSGSLGPRGALGPWALESTDREGTTRSVRLRSTRALPGTARLTLAVTPAPHDAGQSLLTQEVTFVPHGLAGETSWWGSYPAHRALFTRVHQGIVERARVR</sequence>
<dbReference type="eggNOG" id="COG0702">
    <property type="taxonomic scope" value="Bacteria"/>
</dbReference>
<dbReference type="InterPro" id="IPR036291">
    <property type="entry name" value="NAD(P)-bd_dom_sf"/>
</dbReference>
<reference evidence="3 4" key="1">
    <citation type="journal article" date="2009" name="Stand. Genomic Sci.">
        <title>Complete genome sequence of Kytococcus sedentarius type strain (541).</title>
        <authorList>
            <person name="Sims D."/>
            <person name="Brettin T."/>
            <person name="Detter J.C."/>
            <person name="Han C."/>
            <person name="Lapidus A."/>
            <person name="Copeland A."/>
            <person name="Glavina Del Rio T."/>
            <person name="Nolan M."/>
            <person name="Chen F."/>
            <person name="Lucas S."/>
            <person name="Tice H."/>
            <person name="Cheng J.F."/>
            <person name="Bruce D."/>
            <person name="Goodwin L."/>
            <person name="Pitluck S."/>
            <person name="Ovchinnikova G."/>
            <person name="Pati A."/>
            <person name="Ivanova N."/>
            <person name="Mavrommatis K."/>
            <person name="Chen A."/>
            <person name="Palaniappan K."/>
            <person name="D'haeseleer P."/>
            <person name="Chain P."/>
            <person name="Bristow J."/>
            <person name="Eisen J.A."/>
            <person name="Markowitz V."/>
            <person name="Hugenholtz P."/>
            <person name="Schneider S."/>
            <person name="Goker M."/>
            <person name="Pukall R."/>
            <person name="Kyrpides N.C."/>
            <person name="Klenk H.P."/>
        </authorList>
    </citation>
    <scope>NUCLEOTIDE SEQUENCE [LARGE SCALE GENOMIC DNA]</scope>
    <source>
        <strain evidence="4">ATCC 14392 / DSM 20547 / JCM 11482 / CCUG 33030 / NBRC 15357 / NCTC 11040 / CCM 314 / 541</strain>
    </source>
</reference>
<name>C7NIX1_KYTSD</name>
<dbReference type="GO" id="GO:0005737">
    <property type="term" value="C:cytoplasm"/>
    <property type="evidence" value="ECO:0007669"/>
    <property type="project" value="TreeGrafter"/>
</dbReference>
<dbReference type="GO" id="GO:0004029">
    <property type="term" value="F:aldehyde dehydrogenase (NAD+) activity"/>
    <property type="evidence" value="ECO:0007669"/>
    <property type="project" value="TreeGrafter"/>
</dbReference>
<dbReference type="Gene3D" id="3.40.50.720">
    <property type="entry name" value="NAD(P)-binding Rossmann-like Domain"/>
    <property type="match status" value="1"/>
</dbReference>
<dbReference type="PANTHER" id="PTHR48079">
    <property type="entry name" value="PROTEIN YEEZ"/>
    <property type="match status" value="1"/>
</dbReference>
<dbReference type="HOGENOM" id="CLU_007383_6_11_11"/>
<dbReference type="InterPro" id="IPR016040">
    <property type="entry name" value="NAD(P)-bd_dom"/>
</dbReference>
<gene>
    <name evidence="3" type="ordered locus">Ksed_01040</name>
</gene>
<keyword evidence="4" id="KW-1185">Reference proteome</keyword>
<feature type="region of interest" description="Disordered" evidence="1">
    <location>
        <begin position="372"/>
        <end position="392"/>
    </location>
</feature>
<evidence type="ECO:0000313" key="3">
    <source>
        <dbReference type="EMBL" id="ACV05196.1"/>
    </source>
</evidence>
<protein>
    <submittedName>
        <fullName evidence="3">Predicted nucleoside-diphosphate sugar epimerase</fullName>
    </submittedName>
</protein>
<proteinExistence type="predicted"/>
<dbReference type="STRING" id="478801.Ksed_01040"/>
<evidence type="ECO:0000313" key="4">
    <source>
        <dbReference type="Proteomes" id="UP000006666"/>
    </source>
</evidence>
<dbReference type="RefSeq" id="WP_012801615.1">
    <property type="nucleotide sequence ID" value="NC_013169.1"/>
</dbReference>
<evidence type="ECO:0000259" key="2">
    <source>
        <dbReference type="Pfam" id="PF13460"/>
    </source>
</evidence>
<dbReference type="SUPFAM" id="SSF51735">
    <property type="entry name" value="NAD(P)-binding Rossmann-fold domains"/>
    <property type="match status" value="1"/>
</dbReference>
<accession>C7NIX1</accession>
<organism evidence="3 4">
    <name type="scientific">Kytococcus sedentarius (strain ATCC 14392 / DSM 20547 / JCM 11482 / CCUG 33030 / NBRC 15357 / NCTC 11040 / CCM 314 / 541)</name>
    <name type="common">Micrococcus sedentarius</name>
    <dbReference type="NCBI Taxonomy" id="478801"/>
    <lineage>
        <taxon>Bacteria</taxon>
        <taxon>Bacillati</taxon>
        <taxon>Actinomycetota</taxon>
        <taxon>Actinomycetes</taxon>
        <taxon>Micrococcales</taxon>
        <taxon>Kytococcaceae</taxon>
        <taxon>Kytococcus</taxon>
    </lineage>
</organism>
<dbReference type="Proteomes" id="UP000006666">
    <property type="component" value="Chromosome"/>
</dbReference>
<dbReference type="AlphaFoldDB" id="C7NIX1"/>
<feature type="domain" description="NAD(P)-binding" evidence="2">
    <location>
        <begin position="19"/>
        <end position="151"/>
    </location>
</feature>
<evidence type="ECO:0000256" key="1">
    <source>
        <dbReference type="SAM" id="MobiDB-lite"/>
    </source>
</evidence>
<dbReference type="PANTHER" id="PTHR48079:SF6">
    <property type="entry name" value="NAD(P)-BINDING DOMAIN-CONTAINING PROTEIN-RELATED"/>
    <property type="match status" value="1"/>
</dbReference>
<dbReference type="Pfam" id="PF13460">
    <property type="entry name" value="NAD_binding_10"/>
    <property type="match status" value="1"/>
</dbReference>